<dbReference type="AlphaFoldDB" id="A0A816WMQ7"/>
<evidence type="ECO:0000313" key="2">
    <source>
        <dbReference type="EMBL" id="CAF2130016.1"/>
    </source>
</evidence>
<dbReference type="EMBL" id="CAJOBJ010007559">
    <property type="protein sequence ID" value="CAF4089187.1"/>
    <property type="molecule type" value="Genomic_DNA"/>
</dbReference>
<protein>
    <recommendedName>
        <fullName evidence="1">SAM domain-containing protein</fullName>
    </recommendedName>
</protein>
<dbReference type="Proteomes" id="UP000676336">
    <property type="component" value="Unassembled WGS sequence"/>
</dbReference>
<dbReference type="PROSITE" id="PS50105">
    <property type="entry name" value="SAM_DOMAIN"/>
    <property type="match status" value="1"/>
</dbReference>
<evidence type="ECO:0000313" key="3">
    <source>
        <dbReference type="EMBL" id="CAF4089187.1"/>
    </source>
</evidence>
<evidence type="ECO:0000313" key="4">
    <source>
        <dbReference type="EMBL" id="CAF4747882.1"/>
    </source>
</evidence>
<feature type="domain" description="SAM" evidence="1">
    <location>
        <begin position="28"/>
        <end position="86"/>
    </location>
</feature>
<sequence length="160" mass="18239">MNELDPPPPSYDQIKNPSATETLIQSGVQSWYRKFIELKFTSEESNEYAGLFITNDIEISMIPELTDPILRSIGIDKAGHRIRILRLQTKPSTQTTTRSSVEPSRPAVNTPRCMNHPNVAANEKCCRCKRLVCLHCRREKSGDGGRRYFCQNCYDDCTIL</sequence>
<organism evidence="2 5">
    <name type="scientific">Rotaria magnacalcarata</name>
    <dbReference type="NCBI Taxonomy" id="392030"/>
    <lineage>
        <taxon>Eukaryota</taxon>
        <taxon>Metazoa</taxon>
        <taxon>Spiralia</taxon>
        <taxon>Gnathifera</taxon>
        <taxon>Rotifera</taxon>
        <taxon>Eurotatoria</taxon>
        <taxon>Bdelloidea</taxon>
        <taxon>Philodinida</taxon>
        <taxon>Philodinidae</taxon>
        <taxon>Rotaria</taxon>
    </lineage>
</organism>
<name>A0A816WMQ7_9BILA</name>
<gene>
    <name evidence="3" type="ORF">GIL414_LOCUS16507</name>
    <name evidence="2" type="ORF">MBJ925_LOCUS27413</name>
    <name evidence="4" type="ORF">SMN809_LOCUS44997</name>
</gene>
<dbReference type="EMBL" id="CAJNRE010014694">
    <property type="protein sequence ID" value="CAF2130016.1"/>
    <property type="molecule type" value="Genomic_DNA"/>
</dbReference>
<comment type="caution">
    <text evidence="2">The sequence shown here is derived from an EMBL/GenBank/DDBJ whole genome shotgun (WGS) entry which is preliminary data.</text>
</comment>
<proteinExistence type="predicted"/>
<reference evidence="2" key="1">
    <citation type="submission" date="2021-02" db="EMBL/GenBank/DDBJ databases">
        <authorList>
            <person name="Nowell W R."/>
        </authorList>
    </citation>
    <scope>NUCLEOTIDE SEQUENCE</scope>
</reference>
<dbReference type="InterPro" id="IPR013761">
    <property type="entry name" value="SAM/pointed_sf"/>
</dbReference>
<dbReference type="Proteomes" id="UP000681720">
    <property type="component" value="Unassembled WGS sequence"/>
</dbReference>
<dbReference type="EMBL" id="CAJOBI010136456">
    <property type="protein sequence ID" value="CAF4747882.1"/>
    <property type="molecule type" value="Genomic_DNA"/>
</dbReference>
<dbReference type="SUPFAM" id="SSF47769">
    <property type="entry name" value="SAM/Pointed domain"/>
    <property type="match status" value="1"/>
</dbReference>
<dbReference type="InterPro" id="IPR001660">
    <property type="entry name" value="SAM"/>
</dbReference>
<dbReference type="CDD" id="cd09487">
    <property type="entry name" value="SAM_superfamily"/>
    <property type="match status" value="1"/>
</dbReference>
<dbReference type="Proteomes" id="UP000663824">
    <property type="component" value="Unassembled WGS sequence"/>
</dbReference>
<evidence type="ECO:0000259" key="1">
    <source>
        <dbReference type="PROSITE" id="PS50105"/>
    </source>
</evidence>
<dbReference type="Pfam" id="PF00536">
    <property type="entry name" value="SAM_1"/>
    <property type="match status" value="1"/>
</dbReference>
<accession>A0A816WMQ7</accession>
<dbReference type="Gene3D" id="1.10.150.50">
    <property type="entry name" value="Transcription Factor, Ets-1"/>
    <property type="match status" value="1"/>
</dbReference>
<evidence type="ECO:0000313" key="5">
    <source>
        <dbReference type="Proteomes" id="UP000663824"/>
    </source>
</evidence>